<keyword evidence="4" id="KW-0378">Hydrolase</keyword>
<dbReference type="PANTHER" id="PTHR30319:SF1">
    <property type="entry name" value="TRANSCRIPTIONAL REPRESSOR PAAX"/>
    <property type="match status" value="1"/>
</dbReference>
<dbReference type="InterPro" id="IPR048846">
    <property type="entry name" value="PaaX-like_central"/>
</dbReference>
<comment type="caution">
    <text evidence="9">The sequence shown here is derived from an EMBL/GenBank/DDBJ whole genome shotgun (WGS) entry which is preliminary data.</text>
</comment>
<dbReference type="InterPro" id="IPR013225">
    <property type="entry name" value="PaaX_C"/>
</dbReference>
<keyword evidence="6" id="KW-0051">Antiviral defense</keyword>
<gene>
    <name evidence="9" type="primary">cas2</name>
    <name evidence="9" type="ORF">COT44_04135</name>
</gene>
<evidence type="ECO:0000313" key="10">
    <source>
        <dbReference type="Proteomes" id="UP000228996"/>
    </source>
</evidence>
<keyword evidence="3 9" id="KW-0255">Endonuclease</keyword>
<dbReference type="Gene3D" id="3.30.70.2650">
    <property type="match status" value="1"/>
</dbReference>
<evidence type="ECO:0000313" key="9">
    <source>
        <dbReference type="EMBL" id="PIU03288.1"/>
    </source>
</evidence>
<dbReference type="InterPro" id="IPR021127">
    <property type="entry name" value="CRISPR_associated_Cas2"/>
</dbReference>
<evidence type="ECO:0000256" key="3">
    <source>
        <dbReference type="ARBA" id="ARBA00022759"/>
    </source>
</evidence>
<feature type="domain" description="Transcriptional repressor PaaX-like C-terminal" evidence="7">
    <location>
        <begin position="202"/>
        <end position="235"/>
    </location>
</feature>
<dbReference type="GO" id="GO:0006351">
    <property type="term" value="P:DNA-templated transcription"/>
    <property type="evidence" value="ECO:0007669"/>
    <property type="project" value="TreeGrafter"/>
</dbReference>
<evidence type="ECO:0000256" key="2">
    <source>
        <dbReference type="ARBA" id="ARBA00022723"/>
    </source>
</evidence>
<dbReference type="Pfam" id="PF20803">
    <property type="entry name" value="PaaX_M"/>
    <property type="match status" value="1"/>
</dbReference>
<keyword evidence="5" id="KW-0460">Magnesium</keyword>
<proteinExistence type="predicted"/>
<evidence type="ECO:0000256" key="5">
    <source>
        <dbReference type="ARBA" id="ARBA00022842"/>
    </source>
</evidence>
<feature type="domain" description="Transcriptional repressor PaaX-like central Cas2-like" evidence="8">
    <location>
        <begin position="95"/>
        <end position="167"/>
    </location>
</feature>
<evidence type="ECO:0000256" key="4">
    <source>
        <dbReference type="ARBA" id="ARBA00022801"/>
    </source>
</evidence>
<evidence type="ECO:0000256" key="6">
    <source>
        <dbReference type="ARBA" id="ARBA00023118"/>
    </source>
</evidence>
<dbReference type="NCBIfam" id="TIGR01573">
    <property type="entry name" value="cas2"/>
    <property type="match status" value="1"/>
</dbReference>
<dbReference type="PANTHER" id="PTHR30319">
    <property type="entry name" value="PHENYLACETIC ACID REGULATOR-RELATED TRANSCRIPTIONAL REPRESSOR"/>
    <property type="match status" value="1"/>
</dbReference>
<name>A0A2M6XC75_9BACT</name>
<evidence type="ECO:0000256" key="1">
    <source>
        <dbReference type="ARBA" id="ARBA00022722"/>
    </source>
</evidence>
<dbReference type="EMBL" id="PEYO01000019">
    <property type="protein sequence ID" value="PIU03288.1"/>
    <property type="molecule type" value="Genomic_DNA"/>
</dbReference>
<dbReference type="GO" id="GO:0043571">
    <property type="term" value="P:maintenance of CRISPR repeat elements"/>
    <property type="evidence" value="ECO:0007669"/>
    <property type="project" value="InterPro"/>
</dbReference>
<dbReference type="GO" id="GO:0004521">
    <property type="term" value="F:RNA endonuclease activity"/>
    <property type="evidence" value="ECO:0007669"/>
    <property type="project" value="InterPro"/>
</dbReference>
<reference evidence="10" key="1">
    <citation type="submission" date="2017-09" db="EMBL/GenBank/DDBJ databases">
        <title>Depth-based differentiation of microbial function through sediment-hosted aquifers and enrichment of novel symbionts in the deep terrestrial subsurface.</title>
        <authorList>
            <person name="Probst A.J."/>
            <person name="Ladd B."/>
            <person name="Jarett J.K."/>
            <person name="Geller-Mcgrath D.E."/>
            <person name="Sieber C.M.K."/>
            <person name="Emerson J.B."/>
            <person name="Anantharaman K."/>
            <person name="Thomas B.C."/>
            <person name="Malmstrom R."/>
            <person name="Stieglmeier M."/>
            <person name="Klingl A."/>
            <person name="Woyke T."/>
            <person name="Ryan C.M."/>
            <person name="Banfield J.F."/>
        </authorList>
    </citation>
    <scope>NUCLEOTIDE SEQUENCE [LARGE SCALE GENOMIC DNA]</scope>
</reference>
<accession>A0A2M6XC75</accession>
<dbReference type="Pfam" id="PF08223">
    <property type="entry name" value="PaaX_C"/>
    <property type="match status" value="1"/>
</dbReference>
<evidence type="ECO:0000259" key="7">
    <source>
        <dbReference type="Pfam" id="PF08223"/>
    </source>
</evidence>
<protein>
    <submittedName>
        <fullName evidence="9">CRISPR-associated endonuclease Cas2</fullName>
    </submittedName>
</protein>
<keyword evidence="1" id="KW-0540">Nuclease</keyword>
<keyword evidence="2" id="KW-0479">Metal-binding</keyword>
<organism evidence="9 10">
    <name type="scientific">Candidatus Shapirobacteria bacterium CG08_land_8_20_14_0_20_39_18</name>
    <dbReference type="NCBI Taxonomy" id="1974883"/>
    <lineage>
        <taxon>Bacteria</taxon>
        <taxon>Candidatus Shapironibacteriota</taxon>
    </lineage>
</organism>
<dbReference type="Proteomes" id="UP000228996">
    <property type="component" value="Unassembled WGS sequence"/>
</dbReference>
<evidence type="ECO:0000259" key="8">
    <source>
        <dbReference type="Pfam" id="PF20803"/>
    </source>
</evidence>
<dbReference type="AlphaFoldDB" id="A0A2M6XC75"/>
<sequence>MAKNLRIRDFVLLGLAIAGDTFSEFTQSPSIKLGKIKGTLPPNYGVTNFTSAVSKMLKTGQIEKIIKKGEPYLRLTNNGKKILIRDFPLFKLRNQKWNGKWRLVFYDIPEKMRTKREYLQTKLKELGFGMIQESVYLSPFDLAEDLEEFIISQGLQDYVFIHVGKQIIAGEIKSLVEKLWKIESLDKRYEEILLKIKSRKEQNEIFKEYEEILKDDPCLPLDLLPNNWVGERVRKEMGLLFKPRSG</sequence>